<comment type="similarity">
    <text evidence="2">Belongs to the alkylbase DNA glycosidase AlkA family.</text>
</comment>
<evidence type="ECO:0000256" key="5">
    <source>
        <dbReference type="ARBA" id="ARBA00023204"/>
    </source>
</evidence>
<dbReference type="PANTHER" id="PTHR43003">
    <property type="entry name" value="DNA-3-METHYLADENINE GLYCOSYLASE"/>
    <property type="match status" value="1"/>
</dbReference>
<dbReference type="AlphaFoldDB" id="A0A6L9XU62"/>
<protein>
    <recommendedName>
        <fullName evidence="3">DNA-3-methyladenine glycosylase II</fullName>
        <ecNumber evidence="3">3.2.2.21</ecNumber>
    </recommendedName>
</protein>
<evidence type="ECO:0000256" key="2">
    <source>
        <dbReference type="ARBA" id="ARBA00010817"/>
    </source>
</evidence>
<name>A0A6L9XU62_9MICO</name>
<dbReference type="EC" id="3.2.2.21" evidence="3"/>
<evidence type="ECO:0000256" key="3">
    <source>
        <dbReference type="ARBA" id="ARBA00012000"/>
    </source>
</evidence>
<dbReference type="GO" id="GO:0032131">
    <property type="term" value="F:alkylated DNA binding"/>
    <property type="evidence" value="ECO:0007669"/>
    <property type="project" value="TreeGrafter"/>
</dbReference>
<dbReference type="InterPro" id="IPR011257">
    <property type="entry name" value="DNA_glycosylase"/>
</dbReference>
<dbReference type="Proteomes" id="UP000474967">
    <property type="component" value="Unassembled WGS sequence"/>
</dbReference>
<dbReference type="GO" id="GO:0006285">
    <property type="term" value="P:base-excision repair, AP site formation"/>
    <property type="evidence" value="ECO:0007669"/>
    <property type="project" value="TreeGrafter"/>
</dbReference>
<dbReference type="EMBL" id="JAAGWY010000001">
    <property type="protein sequence ID" value="NEN04548.1"/>
    <property type="molecule type" value="Genomic_DNA"/>
</dbReference>
<accession>A0A6L9XU62</accession>
<reference evidence="7 8" key="1">
    <citation type="journal article" date="2014" name="J. Microbiol.">
        <title>Diaminobutyricibacter tongyongensis gen. nov., sp. nov. and Homoserinibacter gongjuensis gen. nov., sp. nov. belong to the family Microbacteriaceae.</title>
        <authorList>
            <person name="Kim S.J."/>
            <person name="Ahn J.H."/>
            <person name="Weon H.Y."/>
            <person name="Hamada M."/>
            <person name="Suzuki K."/>
            <person name="Kwon S.W."/>
        </authorList>
    </citation>
    <scope>NUCLEOTIDE SEQUENCE [LARGE SCALE GENOMIC DNA]</scope>
    <source>
        <strain evidence="7 8">NBRC 108724</strain>
    </source>
</reference>
<dbReference type="InterPro" id="IPR051912">
    <property type="entry name" value="Alkylbase_DNA_Glycosylase/TA"/>
</dbReference>
<keyword evidence="5" id="KW-0234">DNA repair</keyword>
<keyword evidence="4" id="KW-0227">DNA damage</keyword>
<dbReference type="CDD" id="cd00056">
    <property type="entry name" value="ENDO3c"/>
    <property type="match status" value="1"/>
</dbReference>
<dbReference type="InterPro" id="IPR003265">
    <property type="entry name" value="HhH-GPD_domain"/>
</dbReference>
<organism evidence="7 8">
    <name type="scientific">Leifsonia tongyongensis</name>
    <dbReference type="NCBI Taxonomy" id="1268043"/>
    <lineage>
        <taxon>Bacteria</taxon>
        <taxon>Bacillati</taxon>
        <taxon>Actinomycetota</taxon>
        <taxon>Actinomycetes</taxon>
        <taxon>Micrococcales</taxon>
        <taxon>Microbacteriaceae</taxon>
        <taxon>Leifsonia</taxon>
    </lineage>
</organism>
<dbReference type="RefSeq" id="WP_163287655.1">
    <property type="nucleotide sequence ID" value="NZ_JAAGWY010000001.1"/>
</dbReference>
<dbReference type="GO" id="GO:0006307">
    <property type="term" value="P:DNA alkylation repair"/>
    <property type="evidence" value="ECO:0007669"/>
    <property type="project" value="TreeGrafter"/>
</dbReference>
<evidence type="ECO:0000256" key="4">
    <source>
        <dbReference type="ARBA" id="ARBA00022763"/>
    </source>
</evidence>
<dbReference type="GO" id="GO:0043916">
    <property type="term" value="F:DNA-7-methylguanine glycosylase activity"/>
    <property type="evidence" value="ECO:0007669"/>
    <property type="project" value="TreeGrafter"/>
</dbReference>
<feature type="domain" description="HhH-GPD" evidence="6">
    <location>
        <begin position="48"/>
        <end position="202"/>
    </location>
</feature>
<keyword evidence="8" id="KW-1185">Reference proteome</keyword>
<evidence type="ECO:0000313" key="8">
    <source>
        <dbReference type="Proteomes" id="UP000474967"/>
    </source>
</evidence>
<evidence type="ECO:0000313" key="7">
    <source>
        <dbReference type="EMBL" id="NEN04548.1"/>
    </source>
</evidence>
<dbReference type="GO" id="GO:0008725">
    <property type="term" value="F:DNA-3-methyladenine glycosylase activity"/>
    <property type="evidence" value="ECO:0007669"/>
    <property type="project" value="TreeGrafter"/>
</dbReference>
<comment type="catalytic activity">
    <reaction evidence="1">
        <text>Hydrolysis of alkylated DNA, releasing 3-methyladenine, 3-methylguanine, 7-methylguanine and 7-methyladenine.</text>
        <dbReference type="EC" id="3.2.2.21"/>
    </reaction>
</comment>
<evidence type="ECO:0000256" key="1">
    <source>
        <dbReference type="ARBA" id="ARBA00000086"/>
    </source>
</evidence>
<dbReference type="GO" id="GO:0032993">
    <property type="term" value="C:protein-DNA complex"/>
    <property type="evidence" value="ECO:0007669"/>
    <property type="project" value="TreeGrafter"/>
</dbReference>
<dbReference type="SMART" id="SM00478">
    <property type="entry name" value="ENDO3c"/>
    <property type="match status" value="1"/>
</dbReference>
<dbReference type="Pfam" id="PF00730">
    <property type="entry name" value="HhH-GPD"/>
    <property type="match status" value="1"/>
</dbReference>
<proteinExistence type="inferred from homology"/>
<dbReference type="SUPFAM" id="SSF48150">
    <property type="entry name" value="DNA-glycosylase"/>
    <property type="match status" value="1"/>
</dbReference>
<gene>
    <name evidence="7" type="ORF">G3T36_01555</name>
</gene>
<dbReference type="Gene3D" id="1.10.1670.40">
    <property type="match status" value="1"/>
</dbReference>
<evidence type="ECO:0000259" key="6">
    <source>
        <dbReference type="SMART" id="SM00478"/>
    </source>
</evidence>
<dbReference type="FunFam" id="1.10.340.30:FF:000004">
    <property type="entry name" value="DNA-3-methyladenine glycosylase II"/>
    <property type="match status" value="1"/>
</dbReference>
<comment type="caution">
    <text evidence="7">The sequence shown here is derived from an EMBL/GenBank/DDBJ whole genome shotgun (WGS) entry which is preliminary data.</text>
</comment>
<dbReference type="Gene3D" id="1.10.340.30">
    <property type="entry name" value="Hypothetical protein, domain 2"/>
    <property type="match status" value="1"/>
</dbReference>
<dbReference type="PANTHER" id="PTHR43003:SF5">
    <property type="entry name" value="DNA-3-METHYLADENINE GLYCOSYLASE"/>
    <property type="match status" value="1"/>
</dbReference>
<sequence length="231" mass="24840">MAAVTHRQAARILAEQDPVLARLVTEGGLPRFPAPTQTHFAQLVQAITYQQLAGAAARAIHGRLVAALLGEVTPERVLATPPETLRAAGLSGAKLASLLDLSEKVLDGTVVLDSRRLGRQSDEEVVTRLTQVRGIGKWSAEMFLMFQLRRLDIWPTGDLGVRKGFALAWRIATPTPKQLDALGEPYHPYRSIVAWYCWRATELYAGAASSAVTTGATGAADALPVPAESHS</sequence>